<dbReference type="CDD" id="cd00180">
    <property type="entry name" value="PKc"/>
    <property type="match status" value="1"/>
</dbReference>
<dbReference type="SUPFAM" id="SSF56112">
    <property type="entry name" value="Protein kinase-like (PK-like)"/>
    <property type="match status" value="1"/>
</dbReference>
<keyword evidence="10" id="KW-0812">Transmembrane</keyword>
<dbReference type="EMBL" id="MU004191">
    <property type="protein sequence ID" value="KAF2494341.1"/>
    <property type="molecule type" value="Genomic_DNA"/>
</dbReference>
<dbReference type="InterPro" id="IPR008271">
    <property type="entry name" value="Ser/Thr_kinase_AS"/>
</dbReference>
<keyword evidence="10" id="KW-0472">Membrane</keyword>
<reference evidence="12" key="1">
    <citation type="journal article" date="2020" name="Stud. Mycol.">
        <title>101 Dothideomycetes genomes: a test case for predicting lifestyles and emergence of pathogens.</title>
        <authorList>
            <person name="Haridas S."/>
            <person name="Albert R."/>
            <person name="Binder M."/>
            <person name="Bloem J."/>
            <person name="Labutti K."/>
            <person name="Salamov A."/>
            <person name="Andreopoulos B."/>
            <person name="Baker S."/>
            <person name="Barry K."/>
            <person name="Bills G."/>
            <person name="Bluhm B."/>
            <person name="Cannon C."/>
            <person name="Castanera R."/>
            <person name="Culley D."/>
            <person name="Daum C."/>
            <person name="Ezra D."/>
            <person name="Gonzalez J."/>
            <person name="Henrissat B."/>
            <person name="Kuo A."/>
            <person name="Liang C."/>
            <person name="Lipzen A."/>
            <person name="Lutzoni F."/>
            <person name="Magnuson J."/>
            <person name="Mondo S."/>
            <person name="Nolan M."/>
            <person name="Ohm R."/>
            <person name="Pangilinan J."/>
            <person name="Park H.-J."/>
            <person name="Ramirez L."/>
            <person name="Alfaro M."/>
            <person name="Sun H."/>
            <person name="Tritt A."/>
            <person name="Yoshinaga Y."/>
            <person name="Zwiers L.-H."/>
            <person name="Turgeon B."/>
            <person name="Goodwin S."/>
            <person name="Spatafora J."/>
            <person name="Crous P."/>
            <person name="Grigoriev I."/>
        </authorList>
    </citation>
    <scope>NUCLEOTIDE SEQUENCE</scope>
    <source>
        <strain evidence="12">CBS 269.34</strain>
    </source>
</reference>
<comment type="catalytic activity">
    <reaction evidence="7">
        <text>L-threonyl-[protein] + ATP = O-phospho-L-threonyl-[protein] + ADP + H(+)</text>
        <dbReference type="Rhea" id="RHEA:46608"/>
        <dbReference type="Rhea" id="RHEA-COMP:11060"/>
        <dbReference type="Rhea" id="RHEA-COMP:11605"/>
        <dbReference type="ChEBI" id="CHEBI:15378"/>
        <dbReference type="ChEBI" id="CHEBI:30013"/>
        <dbReference type="ChEBI" id="CHEBI:30616"/>
        <dbReference type="ChEBI" id="CHEBI:61977"/>
        <dbReference type="ChEBI" id="CHEBI:456216"/>
        <dbReference type="EC" id="2.7.11.1"/>
    </reaction>
</comment>
<dbReference type="InterPro" id="IPR011009">
    <property type="entry name" value="Kinase-like_dom_sf"/>
</dbReference>
<keyword evidence="6" id="KW-0067">ATP-binding</keyword>
<comment type="catalytic activity">
    <reaction evidence="8">
        <text>L-seryl-[protein] + ATP = O-phospho-L-seryl-[protein] + ADP + H(+)</text>
        <dbReference type="Rhea" id="RHEA:17989"/>
        <dbReference type="Rhea" id="RHEA-COMP:9863"/>
        <dbReference type="Rhea" id="RHEA-COMP:11604"/>
        <dbReference type="ChEBI" id="CHEBI:15378"/>
        <dbReference type="ChEBI" id="CHEBI:29999"/>
        <dbReference type="ChEBI" id="CHEBI:30616"/>
        <dbReference type="ChEBI" id="CHEBI:83421"/>
        <dbReference type="ChEBI" id="CHEBI:456216"/>
        <dbReference type="EC" id="2.7.11.1"/>
    </reaction>
</comment>
<evidence type="ECO:0000256" key="5">
    <source>
        <dbReference type="ARBA" id="ARBA00022777"/>
    </source>
</evidence>
<dbReference type="PANTHER" id="PTHR24361">
    <property type="entry name" value="MITOGEN-ACTIVATED KINASE KINASE KINASE"/>
    <property type="match status" value="1"/>
</dbReference>
<keyword evidence="5 12" id="KW-0418">Kinase</keyword>
<dbReference type="SMART" id="SM00220">
    <property type="entry name" value="S_TKc"/>
    <property type="match status" value="1"/>
</dbReference>
<feature type="transmembrane region" description="Helical" evidence="10">
    <location>
        <begin position="502"/>
        <end position="522"/>
    </location>
</feature>
<dbReference type="Gene3D" id="1.10.510.10">
    <property type="entry name" value="Transferase(Phosphotransferase) domain 1"/>
    <property type="match status" value="1"/>
</dbReference>
<dbReference type="AlphaFoldDB" id="A0A6A6QPP8"/>
<keyword evidence="3" id="KW-0808">Transferase</keyword>
<name>A0A6A6QPP8_9PEZI</name>
<dbReference type="EC" id="2.7.11.1" evidence="1"/>
<evidence type="ECO:0000256" key="10">
    <source>
        <dbReference type="SAM" id="Phobius"/>
    </source>
</evidence>
<dbReference type="PROSITE" id="PS00108">
    <property type="entry name" value="PROTEIN_KINASE_ST"/>
    <property type="match status" value="1"/>
</dbReference>
<keyword evidence="13" id="KW-1185">Reference proteome</keyword>
<evidence type="ECO:0000256" key="8">
    <source>
        <dbReference type="ARBA" id="ARBA00048679"/>
    </source>
</evidence>
<feature type="domain" description="Protein kinase" evidence="11">
    <location>
        <begin position="142"/>
        <end position="437"/>
    </location>
</feature>
<accession>A0A6A6QPP8</accession>
<dbReference type="GO" id="GO:0005737">
    <property type="term" value="C:cytoplasm"/>
    <property type="evidence" value="ECO:0007669"/>
    <property type="project" value="TreeGrafter"/>
</dbReference>
<sequence length="558" mass="63095">MIEEEYIGEVSSDVLLDFDSRTRLRIQTTARPDSKSRSQAQRESARSFGSRTESWATAKSRPFSRWSRISKMSSTASFVTARTVASSRHQSLLIERNSHGNSPWQSTLSDMNLLVHASVEQNWSGRGQHAEYTRGEEESIPLIHEKVLGHCAYVQVDSVRCRRIRLARKVIRCNYRLKKEEAIQEVKHMQNLWHTHIIRLVGTYLCGFKLAILLYPVAEYSLDMFLEGFHDGIEIEPRSSKHVLMRNSIRSFFGCLATALTYLHANLIKHMDIKPKNILVKDMGSAGTLTYMRYKIILADFGIAHSYATELEADTESPTSFTRAYAAPELVEQSKRGLSVDVFSLGCVYLEILSALMDSFTIDLSAQMAKVPWEMVCTTRISTPCKSGFYKLLILSIRLRERTWRNFIIQNRSQNSGHSPSKCSRGTLPCGLRQPEFANSSITLISCTRAVAILSPLLLKRSAIESIRNAFYFTIGTYSQDADLALDVETARTIADLPSTPMFSVFGMSALVIATGWLYVALTLPLAVFRVDIWSIWQHFPSLTRWVCMARGKALLRG</sequence>
<dbReference type="GO" id="GO:0005524">
    <property type="term" value="F:ATP binding"/>
    <property type="evidence" value="ECO:0007669"/>
    <property type="project" value="UniProtKB-KW"/>
</dbReference>
<evidence type="ECO:0000256" key="7">
    <source>
        <dbReference type="ARBA" id="ARBA00047899"/>
    </source>
</evidence>
<dbReference type="Pfam" id="PF00069">
    <property type="entry name" value="Pkinase"/>
    <property type="match status" value="1"/>
</dbReference>
<evidence type="ECO:0000313" key="12">
    <source>
        <dbReference type="EMBL" id="KAF2494341.1"/>
    </source>
</evidence>
<evidence type="ECO:0000256" key="6">
    <source>
        <dbReference type="ARBA" id="ARBA00022840"/>
    </source>
</evidence>
<keyword evidence="2" id="KW-0723">Serine/threonine-protein kinase</keyword>
<feature type="region of interest" description="Disordered" evidence="9">
    <location>
        <begin position="27"/>
        <end position="53"/>
    </location>
</feature>
<evidence type="ECO:0000256" key="4">
    <source>
        <dbReference type="ARBA" id="ARBA00022741"/>
    </source>
</evidence>
<evidence type="ECO:0000259" key="11">
    <source>
        <dbReference type="PROSITE" id="PS50011"/>
    </source>
</evidence>
<organism evidence="12 13">
    <name type="scientific">Lophium mytilinum</name>
    <dbReference type="NCBI Taxonomy" id="390894"/>
    <lineage>
        <taxon>Eukaryota</taxon>
        <taxon>Fungi</taxon>
        <taxon>Dikarya</taxon>
        <taxon>Ascomycota</taxon>
        <taxon>Pezizomycotina</taxon>
        <taxon>Dothideomycetes</taxon>
        <taxon>Pleosporomycetidae</taxon>
        <taxon>Mytilinidiales</taxon>
        <taxon>Mytilinidiaceae</taxon>
        <taxon>Lophium</taxon>
    </lineage>
</organism>
<keyword evidence="4" id="KW-0547">Nucleotide-binding</keyword>
<evidence type="ECO:0000256" key="2">
    <source>
        <dbReference type="ARBA" id="ARBA00022527"/>
    </source>
</evidence>
<proteinExistence type="predicted"/>
<dbReference type="GO" id="GO:0004674">
    <property type="term" value="F:protein serine/threonine kinase activity"/>
    <property type="evidence" value="ECO:0007669"/>
    <property type="project" value="UniProtKB-KW"/>
</dbReference>
<keyword evidence="10" id="KW-1133">Transmembrane helix</keyword>
<evidence type="ECO:0000313" key="13">
    <source>
        <dbReference type="Proteomes" id="UP000799750"/>
    </source>
</evidence>
<dbReference type="OrthoDB" id="4062651at2759"/>
<dbReference type="PROSITE" id="PS50011">
    <property type="entry name" value="PROTEIN_KINASE_DOM"/>
    <property type="match status" value="1"/>
</dbReference>
<dbReference type="PANTHER" id="PTHR24361:SF433">
    <property type="entry name" value="PROTEIN KINASE DOMAIN-CONTAINING PROTEIN"/>
    <property type="match status" value="1"/>
</dbReference>
<gene>
    <name evidence="12" type="ORF">BU16DRAFT_540820</name>
</gene>
<protein>
    <recommendedName>
        <fullName evidence="1">non-specific serine/threonine protein kinase</fullName>
        <ecNumber evidence="1">2.7.11.1</ecNumber>
    </recommendedName>
</protein>
<dbReference type="InterPro" id="IPR000719">
    <property type="entry name" value="Prot_kinase_dom"/>
</dbReference>
<evidence type="ECO:0000256" key="9">
    <source>
        <dbReference type="SAM" id="MobiDB-lite"/>
    </source>
</evidence>
<dbReference type="Proteomes" id="UP000799750">
    <property type="component" value="Unassembled WGS sequence"/>
</dbReference>
<evidence type="ECO:0000256" key="3">
    <source>
        <dbReference type="ARBA" id="ARBA00022679"/>
    </source>
</evidence>
<evidence type="ECO:0000256" key="1">
    <source>
        <dbReference type="ARBA" id="ARBA00012513"/>
    </source>
</evidence>
<dbReference type="InterPro" id="IPR053235">
    <property type="entry name" value="Ser_Thr_kinase"/>
</dbReference>